<proteinExistence type="predicted"/>
<feature type="transmembrane region" description="Helical" evidence="1">
    <location>
        <begin position="100"/>
        <end position="131"/>
    </location>
</feature>
<sequence length="132" mass="15281">MLLMKNCMCQSHPDWSVHIFSSCLPIRIRQLNIVSALCVRSKCDLFHIKITSKIPMLFYLTSSIPPTVHLHTPTLTVPLTVTSTLPFCTLLHLNCVHNHYLYCICICICMLALYCIVLYCILLHFFFFLLFL</sequence>
<dbReference type="EMBL" id="JAINUG010000107">
    <property type="protein sequence ID" value="KAJ8396346.1"/>
    <property type="molecule type" value="Genomic_DNA"/>
</dbReference>
<keyword evidence="1" id="KW-1133">Transmembrane helix</keyword>
<comment type="caution">
    <text evidence="2">The sequence shown here is derived from an EMBL/GenBank/DDBJ whole genome shotgun (WGS) entry which is preliminary data.</text>
</comment>
<reference evidence="2" key="1">
    <citation type="journal article" date="2023" name="Science">
        <title>Genome structures resolve the early diversification of teleost fishes.</title>
        <authorList>
            <person name="Parey E."/>
            <person name="Louis A."/>
            <person name="Montfort J."/>
            <person name="Bouchez O."/>
            <person name="Roques C."/>
            <person name="Iampietro C."/>
            <person name="Lluch J."/>
            <person name="Castinel A."/>
            <person name="Donnadieu C."/>
            <person name="Desvignes T."/>
            <person name="Floi Bucao C."/>
            <person name="Jouanno E."/>
            <person name="Wen M."/>
            <person name="Mejri S."/>
            <person name="Dirks R."/>
            <person name="Jansen H."/>
            <person name="Henkel C."/>
            <person name="Chen W.J."/>
            <person name="Zahm M."/>
            <person name="Cabau C."/>
            <person name="Klopp C."/>
            <person name="Thompson A.W."/>
            <person name="Robinson-Rechavi M."/>
            <person name="Braasch I."/>
            <person name="Lecointre G."/>
            <person name="Bobe J."/>
            <person name="Postlethwait J.H."/>
            <person name="Berthelot C."/>
            <person name="Roest Crollius H."/>
            <person name="Guiguen Y."/>
        </authorList>
    </citation>
    <scope>NUCLEOTIDE SEQUENCE</scope>
    <source>
        <strain evidence="2">NC1722</strain>
    </source>
</reference>
<name>A0AAD7S5J4_9TELE</name>
<evidence type="ECO:0000313" key="3">
    <source>
        <dbReference type="Proteomes" id="UP001221898"/>
    </source>
</evidence>
<dbReference type="AlphaFoldDB" id="A0AAD7S5J4"/>
<evidence type="ECO:0000313" key="2">
    <source>
        <dbReference type="EMBL" id="KAJ8396346.1"/>
    </source>
</evidence>
<accession>A0AAD7S5J4</accession>
<keyword evidence="1" id="KW-0472">Membrane</keyword>
<gene>
    <name evidence="2" type="ORF">AAFF_G00019230</name>
</gene>
<protein>
    <submittedName>
        <fullName evidence="2">Uncharacterized protein</fullName>
    </submittedName>
</protein>
<evidence type="ECO:0000256" key="1">
    <source>
        <dbReference type="SAM" id="Phobius"/>
    </source>
</evidence>
<organism evidence="2 3">
    <name type="scientific">Aldrovandia affinis</name>
    <dbReference type="NCBI Taxonomy" id="143900"/>
    <lineage>
        <taxon>Eukaryota</taxon>
        <taxon>Metazoa</taxon>
        <taxon>Chordata</taxon>
        <taxon>Craniata</taxon>
        <taxon>Vertebrata</taxon>
        <taxon>Euteleostomi</taxon>
        <taxon>Actinopterygii</taxon>
        <taxon>Neopterygii</taxon>
        <taxon>Teleostei</taxon>
        <taxon>Notacanthiformes</taxon>
        <taxon>Halosauridae</taxon>
        <taxon>Aldrovandia</taxon>
    </lineage>
</organism>
<dbReference type="Proteomes" id="UP001221898">
    <property type="component" value="Unassembled WGS sequence"/>
</dbReference>
<keyword evidence="1" id="KW-0812">Transmembrane</keyword>
<keyword evidence="3" id="KW-1185">Reference proteome</keyword>